<dbReference type="PANTHER" id="PTHR35908">
    <property type="entry name" value="HYPOTHETICAL FUSION PROTEIN"/>
    <property type="match status" value="1"/>
</dbReference>
<name>A0A1R1L6V8_9MICC</name>
<reference evidence="7 8" key="1">
    <citation type="submission" date="2016-12" db="EMBL/GenBank/DDBJ databases">
        <title>Draft genome of Tersicoccus phoenicis 1P05MA.</title>
        <authorList>
            <person name="Nakajima Y."/>
            <person name="Yoshizawa S."/>
            <person name="Nakamura K."/>
            <person name="Ogura Y."/>
            <person name="Hayashi T."/>
            <person name="Kogure K."/>
        </authorList>
    </citation>
    <scope>NUCLEOTIDE SEQUENCE [LARGE SCALE GENOMIC DNA]</scope>
    <source>
        <strain evidence="7 8">1p05MA</strain>
    </source>
</reference>
<gene>
    <name evidence="7" type="ORF">BKD30_13090</name>
</gene>
<dbReference type="Gene3D" id="3.30.1360.20">
    <property type="entry name" value="Transcriptional coactivator/pterin dehydratase"/>
    <property type="match status" value="1"/>
</dbReference>
<dbReference type="RefSeq" id="WP_076705270.1">
    <property type="nucleotide sequence ID" value="NZ_MRDE01000076.1"/>
</dbReference>
<dbReference type="Gene3D" id="3.10.180.10">
    <property type="entry name" value="2,3-Dihydroxybiphenyl 1,2-Dioxygenase, domain 1"/>
    <property type="match status" value="1"/>
</dbReference>
<dbReference type="InterPro" id="IPR001533">
    <property type="entry name" value="Pterin_deHydtase"/>
</dbReference>
<evidence type="ECO:0000256" key="3">
    <source>
        <dbReference type="ARBA" id="ARBA00013252"/>
    </source>
</evidence>
<dbReference type="OrthoDB" id="15077at2"/>
<dbReference type="SUPFAM" id="SSF54593">
    <property type="entry name" value="Glyoxalase/Bleomycin resistance protein/Dihydroxybiphenyl dioxygenase"/>
    <property type="match status" value="1"/>
</dbReference>
<accession>A0A1R1L6V8</accession>
<evidence type="ECO:0000256" key="1">
    <source>
        <dbReference type="ARBA" id="ARBA00001554"/>
    </source>
</evidence>
<dbReference type="Proteomes" id="UP000187085">
    <property type="component" value="Unassembled WGS sequence"/>
</dbReference>
<evidence type="ECO:0000256" key="4">
    <source>
        <dbReference type="ARBA" id="ARBA00021735"/>
    </source>
</evidence>
<dbReference type="Pfam" id="PF01329">
    <property type="entry name" value="Pterin_4a"/>
    <property type="match status" value="1"/>
</dbReference>
<evidence type="ECO:0000313" key="8">
    <source>
        <dbReference type="Proteomes" id="UP000187085"/>
    </source>
</evidence>
<dbReference type="GO" id="GO:0006729">
    <property type="term" value="P:tetrahydrobiopterin biosynthetic process"/>
    <property type="evidence" value="ECO:0007669"/>
    <property type="project" value="InterPro"/>
</dbReference>
<dbReference type="InterPro" id="IPR036428">
    <property type="entry name" value="PCD_sf"/>
</dbReference>
<evidence type="ECO:0000256" key="2">
    <source>
        <dbReference type="ARBA" id="ARBA00006472"/>
    </source>
</evidence>
<dbReference type="SUPFAM" id="SSF55248">
    <property type="entry name" value="PCD-like"/>
    <property type="match status" value="1"/>
</dbReference>
<dbReference type="EMBL" id="MRDE01000076">
    <property type="protein sequence ID" value="OMH23281.1"/>
    <property type="molecule type" value="Genomic_DNA"/>
</dbReference>
<comment type="similarity">
    <text evidence="2">Belongs to the pterin-4-alpha-carbinolamine dehydratase family.</text>
</comment>
<proteinExistence type="inferred from homology"/>
<dbReference type="GO" id="GO:0008124">
    <property type="term" value="F:4-alpha-hydroxytetrahydrobiopterin dehydratase activity"/>
    <property type="evidence" value="ECO:0007669"/>
    <property type="project" value="UniProtKB-EC"/>
</dbReference>
<comment type="catalytic activity">
    <reaction evidence="1">
        <text>(4aS,6R)-4a-hydroxy-L-erythro-5,6,7,8-tetrahydrobiopterin = (6R)-L-erythro-6,7-dihydrobiopterin + H2O</text>
        <dbReference type="Rhea" id="RHEA:11920"/>
        <dbReference type="ChEBI" id="CHEBI:15377"/>
        <dbReference type="ChEBI" id="CHEBI:15642"/>
        <dbReference type="ChEBI" id="CHEBI:43120"/>
        <dbReference type="EC" id="4.2.1.96"/>
    </reaction>
</comment>
<evidence type="ECO:0000313" key="7">
    <source>
        <dbReference type="EMBL" id="OMH23281.1"/>
    </source>
</evidence>
<dbReference type="CDD" id="cd00488">
    <property type="entry name" value="PCD_DCoH"/>
    <property type="match status" value="1"/>
</dbReference>
<dbReference type="STRING" id="554083.BKD30_13090"/>
<evidence type="ECO:0000259" key="6">
    <source>
        <dbReference type="Pfam" id="PF18029"/>
    </source>
</evidence>
<comment type="caution">
    <text evidence="7">The sequence shown here is derived from an EMBL/GenBank/DDBJ whole genome shotgun (WGS) entry which is preliminary data.</text>
</comment>
<sequence>METLTVDQILDASLTDWRRLAQGLHARYRTGDFRTGLALVDAAAAAAETANHHPDIALRHGSVEFRLLSHDAGGVTQRDVDLARRISRIAADLGVDATPQRLVMVELALDTARVAELGPFWAALLTGSADNVHGDDVIDRTGQVPLVWLQHTEPHETPRQRFHFDVWVPHDVADDRIAAAVAAGGRVVDDSSAPSFTVLADPEGNRACVCTCLER</sequence>
<keyword evidence="5" id="KW-0456">Lyase</keyword>
<evidence type="ECO:0000256" key="5">
    <source>
        <dbReference type="ARBA" id="ARBA00023239"/>
    </source>
</evidence>
<dbReference type="PANTHER" id="PTHR35908:SF1">
    <property type="entry name" value="CONSERVED PROTEIN"/>
    <property type="match status" value="1"/>
</dbReference>
<dbReference type="Pfam" id="PF18029">
    <property type="entry name" value="Glyoxalase_6"/>
    <property type="match status" value="1"/>
</dbReference>
<dbReference type="EC" id="4.2.1.96" evidence="3"/>
<protein>
    <recommendedName>
        <fullName evidence="4">Putative pterin-4-alpha-carbinolamine dehydratase</fullName>
        <ecNumber evidence="3">4.2.1.96</ecNumber>
    </recommendedName>
</protein>
<feature type="domain" description="Glyoxalase-like" evidence="6">
    <location>
        <begin position="107"/>
        <end position="210"/>
    </location>
</feature>
<dbReference type="InterPro" id="IPR041581">
    <property type="entry name" value="Glyoxalase_6"/>
</dbReference>
<keyword evidence="8" id="KW-1185">Reference proteome</keyword>
<dbReference type="AlphaFoldDB" id="A0A1R1L6V8"/>
<dbReference type="InterPro" id="IPR029068">
    <property type="entry name" value="Glyas_Bleomycin-R_OHBP_Dase"/>
</dbReference>
<organism evidence="7 8">
    <name type="scientific">Tersicoccus phoenicis</name>
    <dbReference type="NCBI Taxonomy" id="554083"/>
    <lineage>
        <taxon>Bacteria</taxon>
        <taxon>Bacillati</taxon>
        <taxon>Actinomycetota</taxon>
        <taxon>Actinomycetes</taxon>
        <taxon>Micrococcales</taxon>
        <taxon>Micrococcaceae</taxon>
        <taxon>Tersicoccus</taxon>
    </lineage>
</organism>